<keyword evidence="6" id="KW-1185">Reference proteome</keyword>
<dbReference type="Pfam" id="PF00929">
    <property type="entry name" value="RNase_T"/>
    <property type="match status" value="1"/>
</dbReference>
<name>A0ABX0MB59_9BURK</name>
<dbReference type="SMART" id="SM00479">
    <property type="entry name" value="EXOIII"/>
    <property type="match status" value="1"/>
</dbReference>
<feature type="domain" description="Exonuclease" evidence="4">
    <location>
        <begin position="2"/>
        <end position="177"/>
    </location>
</feature>
<evidence type="ECO:0000313" key="5">
    <source>
        <dbReference type="EMBL" id="NHZ44277.1"/>
    </source>
</evidence>
<reference evidence="5 6" key="1">
    <citation type="submission" date="2019-09" db="EMBL/GenBank/DDBJ databases">
        <title>Taxonomy of Antarctic Massilia spp.: description of Massilia rubra sp. nov., Massilia aquatica sp. nov., Massilia mucilaginosa sp. nov., Massilia frigida sp. nov. isolated from streams, lakes and regoliths.</title>
        <authorList>
            <person name="Holochova P."/>
            <person name="Sedlacek I."/>
            <person name="Kralova S."/>
            <person name="Maslanova I."/>
            <person name="Busse H.-J."/>
            <person name="Stankova E."/>
            <person name="Vrbovska V."/>
            <person name="Kovarovic V."/>
            <person name="Bartak M."/>
            <person name="Svec P."/>
            <person name="Pantucek R."/>
        </authorList>
    </citation>
    <scope>NUCLEOTIDE SEQUENCE [LARGE SCALE GENOMIC DNA]</scope>
    <source>
        <strain evidence="5 6">CCM 8693</strain>
    </source>
</reference>
<dbReference type="GO" id="GO:0004527">
    <property type="term" value="F:exonuclease activity"/>
    <property type="evidence" value="ECO:0007669"/>
    <property type="project" value="UniProtKB-KW"/>
</dbReference>
<dbReference type="InterPro" id="IPR036397">
    <property type="entry name" value="RNaseH_sf"/>
</dbReference>
<organism evidence="5 6">
    <name type="scientific">Massilia aquatica</name>
    <dbReference type="NCBI Taxonomy" id="2609000"/>
    <lineage>
        <taxon>Bacteria</taxon>
        <taxon>Pseudomonadati</taxon>
        <taxon>Pseudomonadota</taxon>
        <taxon>Betaproteobacteria</taxon>
        <taxon>Burkholderiales</taxon>
        <taxon>Oxalobacteraceae</taxon>
        <taxon>Telluria group</taxon>
        <taxon>Massilia</taxon>
    </lineage>
</organism>
<evidence type="ECO:0000259" key="4">
    <source>
        <dbReference type="SMART" id="SM00479"/>
    </source>
</evidence>
<keyword evidence="2" id="KW-0378">Hydrolase</keyword>
<comment type="caution">
    <text evidence="5">The sequence shown here is derived from an EMBL/GenBank/DDBJ whole genome shotgun (WGS) entry which is preliminary data.</text>
</comment>
<dbReference type="InterPro" id="IPR047201">
    <property type="entry name" value="ERI-1_3'hExo-like"/>
</dbReference>
<proteinExistence type="predicted"/>
<dbReference type="Proteomes" id="UP000819052">
    <property type="component" value="Unassembled WGS sequence"/>
</dbReference>
<dbReference type="InterPro" id="IPR012337">
    <property type="entry name" value="RNaseH-like_sf"/>
</dbReference>
<keyword evidence="3 5" id="KW-0269">Exonuclease</keyword>
<sequence>MTYIIIDFEATCCNSGQIARDEMEIIEIGAVALHGNGPFTLGEFQAFVKPVRNTQLTAFCKQLTNIPQQKVDSAETFGAVLARFSAWIASFNQAVFCSWGDYDKHQLRQDCAYHDVAYPFGDEHINIKKRFADNMSMRKPCGLEQALAKVGLEFEGQPHRGIDDARNMANLAPYLFF</sequence>
<dbReference type="EMBL" id="VVIW01000029">
    <property type="protein sequence ID" value="NHZ44277.1"/>
    <property type="molecule type" value="Genomic_DNA"/>
</dbReference>
<keyword evidence="1" id="KW-0540">Nuclease</keyword>
<dbReference type="InterPro" id="IPR051274">
    <property type="entry name" value="3-5_Exoribonuclease"/>
</dbReference>
<accession>A0ABX0MB59</accession>
<evidence type="ECO:0000256" key="2">
    <source>
        <dbReference type="ARBA" id="ARBA00022801"/>
    </source>
</evidence>
<dbReference type="CDD" id="cd06133">
    <property type="entry name" value="ERI-1_3'hExo_like"/>
    <property type="match status" value="1"/>
</dbReference>
<dbReference type="Gene3D" id="3.30.420.10">
    <property type="entry name" value="Ribonuclease H-like superfamily/Ribonuclease H"/>
    <property type="match status" value="1"/>
</dbReference>
<evidence type="ECO:0000256" key="3">
    <source>
        <dbReference type="ARBA" id="ARBA00022839"/>
    </source>
</evidence>
<protein>
    <submittedName>
        <fullName evidence="5">Exonuclease domain-containing protein</fullName>
    </submittedName>
</protein>
<dbReference type="SUPFAM" id="SSF53098">
    <property type="entry name" value="Ribonuclease H-like"/>
    <property type="match status" value="1"/>
</dbReference>
<dbReference type="PANTHER" id="PTHR23044">
    <property type="entry name" value="3'-5' EXONUCLEASE ERI1-RELATED"/>
    <property type="match status" value="1"/>
</dbReference>
<evidence type="ECO:0000256" key="1">
    <source>
        <dbReference type="ARBA" id="ARBA00022722"/>
    </source>
</evidence>
<dbReference type="InterPro" id="IPR013520">
    <property type="entry name" value="Ribonucl_H"/>
</dbReference>
<dbReference type="PANTHER" id="PTHR23044:SF61">
    <property type="entry name" value="3'-5' EXORIBONUCLEASE 1-RELATED"/>
    <property type="match status" value="1"/>
</dbReference>
<dbReference type="RefSeq" id="WP_167080801.1">
    <property type="nucleotide sequence ID" value="NZ_VVIW01000029.1"/>
</dbReference>
<evidence type="ECO:0000313" key="6">
    <source>
        <dbReference type="Proteomes" id="UP000819052"/>
    </source>
</evidence>
<gene>
    <name evidence="5" type="ORF">F1609_29530</name>
</gene>